<accession>A0AAN7UVG5</accession>
<dbReference type="EMBL" id="JAWHQM010000083">
    <property type="protein sequence ID" value="KAK5636897.1"/>
    <property type="molecule type" value="Genomic_DNA"/>
</dbReference>
<dbReference type="AlphaFoldDB" id="A0AAN7UVG5"/>
<proteinExistence type="predicted"/>
<gene>
    <name evidence="1" type="ORF">RRF57_012609</name>
</gene>
<protein>
    <submittedName>
        <fullName evidence="1">Uncharacterized protein</fullName>
    </submittedName>
</protein>
<keyword evidence="2" id="KW-1185">Reference proteome</keyword>
<organism evidence="1 2">
    <name type="scientific">Xylaria bambusicola</name>
    <dbReference type="NCBI Taxonomy" id="326684"/>
    <lineage>
        <taxon>Eukaryota</taxon>
        <taxon>Fungi</taxon>
        <taxon>Dikarya</taxon>
        <taxon>Ascomycota</taxon>
        <taxon>Pezizomycotina</taxon>
        <taxon>Sordariomycetes</taxon>
        <taxon>Xylariomycetidae</taxon>
        <taxon>Xylariales</taxon>
        <taxon>Xylariaceae</taxon>
        <taxon>Xylaria</taxon>
    </lineage>
</organism>
<comment type="caution">
    <text evidence="1">The sequence shown here is derived from an EMBL/GenBank/DDBJ whole genome shotgun (WGS) entry which is preliminary data.</text>
</comment>
<name>A0AAN7UVG5_9PEZI</name>
<evidence type="ECO:0000313" key="1">
    <source>
        <dbReference type="EMBL" id="KAK5636897.1"/>
    </source>
</evidence>
<reference evidence="1 2" key="1">
    <citation type="submission" date="2023-10" db="EMBL/GenBank/DDBJ databases">
        <title>Draft genome sequence of Xylaria bambusicola isolate GMP-LS, the root and basal stem rot pathogen of sugarcane in Indonesia.</title>
        <authorList>
            <person name="Selvaraj P."/>
            <person name="Muralishankar V."/>
            <person name="Muruganantham S."/>
            <person name="Sp S."/>
            <person name="Haryani S."/>
            <person name="Lau K.J.X."/>
            <person name="Naqvi N.I."/>
        </authorList>
    </citation>
    <scope>NUCLEOTIDE SEQUENCE [LARGE SCALE GENOMIC DNA]</scope>
    <source>
        <strain evidence="1">GMP-LS</strain>
    </source>
</reference>
<dbReference type="Proteomes" id="UP001305414">
    <property type="component" value="Unassembled WGS sequence"/>
</dbReference>
<evidence type="ECO:0000313" key="2">
    <source>
        <dbReference type="Proteomes" id="UP001305414"/>
    </source>
</evidence>
<sequence length="94" mass="10920">MDRVTILELCRRLGRAYDIAEMSEFHCFKRARSSLADRGNREGIGRPCLFSGPSLCQWRVTGRQLWFYSYMLLSFLYSGAPLRLEEQVIAPAKR</sequence>